<reference evidence="2" key="1">
    <citation type="journal article" date="2023" name="G3 (Bethesda)">
        <title>A reference genome for the long-term kleptoplast-retaining sea slug Elysia crispata morphotype clarki.</title>
        <authorList>
            <person name="Eastman K.E."/>
            <person name="Pendleton A.L."/>
            <person name="Shaikh M.A."/>
            <person name="Suttiyut T."/>
            <person name="Ogas R."/>
            <person name="Tomko P."/>
            <person name="Gavelis G."/>
            <person name="Widhalm J.R."/>
            <person name="Wisecaver J.H."/>
        </authorList>
    </citation>
    <scope>NUCLEOTIDE SEQUENCE</scope>
    <source>
        <strain evidence="2">ECLA1</strain>
    </source>
</reference>
<feature type="region of interest" description="Disordered" evidence="1">
    <location>
        <begin position="1"/>
        <end position="20"/>
    </location>
</feature>
<name>A0AAE0ZNE7_9GAST</name>
<dbReference type="Proteomes" id="UP001283361">
    <property type="component" value="Unassembled WGS sequence"/>
</dbReference>
<evidence type="ECO:0000256" key="1">
    <source>
        <dbReference type="SAM" id="MobiDB-lite"/>
    </source>
</evidence>
<accession>A0AAE0ZNE7</accession>
<dbReference type="EMBL" id="JAWDGP010003665">
    <property type="protein sequence ID" value="KAK3771986.1"/>
    <property type="molecule type" value="Genomic_DNA"/>
</dbReference>
<protein>
    <submittedName>
        <fullName evidence="2">Uncharacterized protein</fullName>
    </submittedName>
</protein>
<comment type="caution">
    <text evidence="2">The sequence shown here is derived from an EMBL/GenBank/DDBJ whole genome shotgun (WGS) entry which is preliminary data.</text>
</comment>
<evidence type="ECO:0000313" key="2">
    <source>
        <dbReference type="EMBL" id="KAK3771986.1"/>
    </source>
</evidence>
<keyword evidence="3" id="KW-1185">Reference proteome</keyword>
<dbReference type="AlphaFoldDB" id="A0AAE0ZNE7"/>
<organism evidence="2 3">
    <name type="scientific">Elysia crispata</name>
    <name type="common">lettuce slug</name>
    <dbReference type="NCBI Taxonomy" id="231223"/>
    <lineage>
        <taxon>Eukaryota</taxon>
        <taxon>Metazoa</taxon>
        <taxon>Spiralia</taxon>
        <taxon>Lophotrochozoa</taxon>
        <taxon>Mollusca</taxon>
        <taxon>Gastropoda</taxon>
        <taxon>Heterobranchia</taxon>
        <taxon>Euthyneura</taxon>
        <taxon>Panpulmonata</taxon>
        <taxon>Sacoglossa</taxon>
        <taxon>Placobranchoidea</taxon>
        <taxon>Plakobranchidae</taxon>
        <taxon>Elysia</taxon>
    </lineage>
</organism>
<evidence type="ECO:0000313" key="3">
    <source>
        <dbReference type="Proteomes" id="UP001283361"/>
    </source>
</evidence>
<gene>
    <name evidence="2" type="ORF">RRG08_011899</name>
</gene>
<sequence length="80" mass="8531">MCHSTVSLPDTSQHSVSSVNTDLAVREGDVPQHSVSSVIILQTPGCWGRGCVTAQCLFRNNTTDTWLSGKGMCHSTVSLP</sequence>
<proteinExistence type="predicted"/>